<dbReference type="EMBL" id="JARBHB010000013">
    <property type="protein sequence ID" value="KAJ8870555.1"/>
    <property type="molecule type" value="Genomic_DNA"/>
</dbReference>
<comment type="caution">
    <text evidence="2">The sequence shown here is derived from an EMBL/GenBank/DDBJ whole genome shotgun (WGS) entry which is preliminary data.</text>
</comment>
<proteinExistence type="predicted"/>
<dbReference type="Proteomes" id="UP001159363">
    <property type="component" value="Chromosome 12"/>
</dbReference>
<keyword evidence="1" id="KW-0472">Membrane</keyword>
<name>A0ABQ9GDS3_9NEOP</name>
<accession>A0ABQ9GDS3</accession>
<evidence type="ECO:0000313" key="3">
    <source>
        <dbReference type="Proteomes" id="UP001159363"/>
    </source>
</evidence>
<keyword evidence="3" id="KW-1185">Reference proteome</keyword>
<gene>
    <name evidence="2" type="ORF">PR048_029578</name>
</gene>
<keyword evidence="1" id="KW-0812">Transmembrane</keyword>
<evidence type="ECO:0000256" key="1">
    <source>
        <dbReference type="SAM" id="Phobius"/>
    </source>
</evidence>
<organism evidence="2 3">
    <name type="scientific">Dryococelus australis</name>
    <dbReference type="NCBI Taxonomy" id="614101"/>
    <lineage>
        <taxon>Eukaryota</taxon>
        <taxon>Metazoa</taxon>
        <taxon>Ecdysozoa</taxon>
        <taxon>Arthropoda</taxon>
        <taxon>Hexapoda</taxon>
        <taxon>Insecta</taxon>
        <taxon>Pterygota</taxon>
        <taxon>Neoptera</taxon>
        <taxon>Polyneoptera</taxon>
        <taxon>Phasmatodea</taxon>
        <taxon>Verophasmatodea</taxon>
        <taxon>Anareolatae</taxon>
        <taxon>Phasmatidae</taxon>
        <taxon>Eurycanthinae</taxon>
        <taxon>Dryococelus</taxon>
    </lineage>
</organism>
<sequence length="338" mass="37865">MPSTMFPDPHFYTTWVADSARRSHINMAVIYPEWKSVKDGSGAMSSEHHFYTTRLGSSRCATDSGMRSCVLATLPPARQVARTRHIAQRRFVVCESCRLARRLKDASSLQALFTSLIAVLLPRKASALRRRLSGNQFATQGCRQTTFSERSRHIMALTSAHFTVNSLCRHCGQDWSELPIFSTTATLVVMVSVFPLAIVLLVLAASHTPTALCNRSVRPQAASVRRQRSDEPVERRVAARAKSADCDHRYSEDIDFHSFDIFMGQTFRRGAAVVWWSDYSPVTNARGDRAGRCHWSAGFLGDLLFPQPLHSGVVTFPTRFTLVSSQNHEVKSRPKSLH</sequence>
<keyword evidence="1" id="KW-1133">Transmembrane helix</keyword>
<reference evidence="2 3" key="1">
    <citation type="submission" date="2023-02" db="EMBL/GenBank/DDBJ databases">
        <title>LHISI_Scaffold_Assembly.</title>
        <authorList>
            <person name="Stuart O.P."/>
            <person name="Cleave R."/>
            <person name="Magrath M.J.L."/>
            <person name="Mikheyev A.S."/>
        </authorList>
    </citation>
    <scope>NUCLEOTIDE SEQUENCE [LARGE SCALE GENOMIC DNA]</scope>
    <source>
        <strain evidence="2">Daus_M_001</strain>
        <tissue evidence="2">Leg muscle</tissue>
    </source>
</reference>
<feature type="transmembrane region" description="Helical" evidence="1">
    <location>
        <begin position="178"/>
        <end position="205"/>
    </location>
</feature>
<protein>
    <submittedName>
        <fullName evidence="2">Uncharacterized protein</fullName>
    </submittedName>
</protein>
<evidence type="ECO:0000313" key="2">
    <source>
        <dbReference type="EMBL" id="KAJ8870555.1"/>
    </source>
</evidence>